<dbReference type="SUPFAM" id="SSF46955">
    <property type="entry name" value="Putative DNA-binding domain"/>
    <property type="match status" value="1"/>
</dbReference>
<gene>
    <name evidence="3" type="ORF">OW255_15990</name>
</gene>
<evidence type="ECO:0000256" key="1">
    <source>
        <dbReference type="ARBA" id="ARBA00023125"/>
    </source>
</evidence>
<dbReference type="PROSITE" id="PS00552">
    <property type="entry name" value="HTH_MERR_1"/>
    <property type="match status" value="1"/>
</dbReference>
<dbReference type="SMART" id="SM00871">
    <property type="entry name" value="AraC_E_bind"/>
    <property type="match status" value="1"/>
</dbReference>
<dbReference type="PANTHER" id="PTHR30204">
    <property type="entry name" value="REDOX-CYCLING DRUG-SENSING TRANSCRIPTIONAL ACTIVATOR SOXR"/>
    <property type="match status" value="1"/>
</dbReference>
<dbReference type="InterPro" id="IPR047057">
    <property type="entry name" value="MerR_fam"/>
</dbReference>
<dbReference type="InterPro" id="IPR000551">
    <property type="entry name" value="MerR-type_HTH_dom"/>
</dbReference>
<protein>
    <submittedName>
        <fullName evidence="3">MerR family transcriptional regulator</fullName>
    </submittedName>
</protein>
<dbReference type="InterPro" id="IPR029442">
    <property type="entry name" value="GyrI-like"/>
</dbReference>
<proteinExistence type="predicted"/>
<dbReference type="Pfam" id="PF00376">
    <property type="entry name" value="MerR"/>
    <property type="match status" value="1"/>
</dbReference>
<feature type="domain" description="HTH merR-type" evidence="2">
    <location>
        <begin position="1"/>
        <end position="71"/>
    </location>
</feature>
<name>A0ABY7ABY1_9FIRM</name>
<dbReference type="CDD" id="cd01107">
    <property type="entry name" value="HTH_BmrR"/>
    <property type="match status" value="1"/>
</dbReference>
<dbReference type="SMART" id="SM00422">
    <property type="entry name" value="HTH_MERR"/>
    <property type="match status" value="1"/>
</dbReference>
<dbReference type="InterPro" id="IPR011256">
    <property type="entry name" value="Reg_factor_effector_dom_sf"/>
</dbReference>
<dbReference type="RefSeq" id="WP_024838651.1">
    <property type="nucleotide sequence ID" value="NZ_CP113524.1"/>
</dbReference>
<keyword evidence="4" id="KW-1185">Reference proteome</keyword>
<accession>A0ABY7ABY1</accession>
<dbReference type="InterPro" id="IPR009061">
    <property type="entry name" value="DNA-bd_dom_put_sf"/>
</dbReference>
<keyword evidence="1" id="KW-0238">DNA-binding</keyword>
<reference evidence="3" key="1">
    <citation type="submission" date="2022-11" db="EMBL/GenBank/DDBJ databases">
        <title>Lacrimispora xylanolytica sy1, complete genome.</title>
        <authorList>
            <person name="Choi S."/>
        </authorList>
    </citation>
    <scope>NUCLEOTIDE SEQUENCE</scope>
    <source>
        <strain evidence="3">Sy1</strain>
    </source>
</reference>
<dbReference type="Gene3D" id="1.10.1660.10">
    <property type="match status" value="1"/>
</dbReference>
<dbReference type="PROSITE" id="PS50937">
    <property type="entry name" value="HTH_MERR_2"/>
    <property type="match status" value="1"/>
</dbReference>
<dbReference type="PANTHER" id="PTHR30204:SF97">
    <property type="entry name" value="MERR FAMILY REGULATORY PROTEIN"/>
    <property type="match status" value="1"/>
</dbReference>
<dbReference type="SUPFAM" id="SSF55136">
    <property type="entry name" value="Probable bacterial effector-binding domain"/>
    <property type="match status" value="1"/>
</dbReference>
<evidence type="ECO:0000313" key="4">
    <source>
        <dbReference type="Proteomes" id="UP001163115"/>
    </source>
</evidence>
<dbReference type="Pfam" id="PF06445">
    <property type="entry name" value="GyrI-like"/>
    <property type="match status" value="1"/>
</dbReference>
<dbReference type="Gene3D" id="3.20.80.10">
    <property type="entry name" value="Regulatory factor, effector binding domain"/>
    <property type="match status" value="1"/>
</dbReference>
<dbReference type="InterPro" id="IPR010499">
    <property type="entry name" value="AraC_E-bd"/>
</dbReference>
<dbReference type="Proteomes" id="UP001163115">
    <property type="component" value="Chromosome"/>
</dbReference>
<evidence type="ECO:0000259" key="2">
    <source>
        <dbReference type="PROSITE" id="PS50937"/>
    </source>
</evidence>
<evidence type="ECO:0000313" key="3">
    <source>
        <dbReference type="EMBL" id="WAJ23053.1"/>
    </source>
</evidence>
<organism evidence="3 4">
    <name type="scientific">Lacrimispora xylanolytica</name>
    <dbReference type="NCBI Taxonomy" id="29375"/>
    <lineage>
        <taxon>Bacteria</taxon>
        <taxon>Bacillati</taxon>
        <taxon>Bacillota</taxon>
        <taxon>Clostridia</taxon>
        <taxon>Lachnospirales</taxon>
        <taxon>Lachnospiraceae</taxon>
        <taxon>Lacrimispora</taxon>
    </lineage>
</organism>
<sequence length="274" mass="31438">MLKIGDFSKLARISIRMLRHYDEIGLLVPKSIDQATGYRYYSEDQLPMACRITSLKEMGFGLAAIGDIIRNYHNPGELAKFLEIKQSEVYSELQETSRRMRLLETAIERLRKDETSMNYNVTLKTMPQRYVASVRDKIPAYDQEGILWNLLMTETSGLNLQYDDNCLSLAVFHDQEHKESDPDVEIQISVKGSYEDTEHVTFKMVPEVEIASAIYKGSYEHITDANHSVASWVNDNGYEFNGSLFCIYHVSPAQTKNPEELVTEVCYPVRLKAQ</sequence>
<dbReference type="EMBL" id="CP113524">
    <property type="protein sequence ID" value="WAJ23053.1"/>
    <property type="molecule type" value="Genomic_DNA"/>
</dbReference>